<evidence type="ECO:0008006" key="3">
    <source>
        <dbReference type="Google" id="ProtNLM"/>
    </source>
</evidence>
<dbReference type="NCBIfam" id="TIGR01409">
    <property type="entry name" value="TAT_signal_seq"/>
    <property type="match status" value="1"/>
</dbReference>
<dbReference type="EMBL" id="WNDX01000059">
    <property type="protein sequence ID" value="KAF1043486.1"/>
    <property type="molecule type" value="Genomic_DNA"/>
</dbReference>
<dbReference type="InterPro" id="IPR006311">
    <property type="entry name" value="TAT_signal"/>
</dbReference>
<organism evidence="1 2">
    <name type="scientific">Herbaspirillum frisingense</name>
    <dbReference type="NCBI Taxonomy" id="92645"/>
    <lineage>
        <taxon>Bacteria</taxon>
        <taxon>Pseudomonadati</taxon>
        <taxon>Pseudomonadota</taxon>
        <taxon>Betaproteobacteria</taxon>
        <taxon>Burkholderiales</taxon>
        <taxon>Oxalobacteraceae</taxon>
        <taxon>Herbaspirillum</taxon>
    </lineage>
</organism>
<comment type="caution">
    <text evidence="1">The sequence shown here is derived from an EMBL/GenBank/DDBJ whole genome shotgun (WGS) entry which is preliminary data.</text>
</comment>
<sequence>MISRRDFLKLSALAAPGALTFNDVFAQADAISFGCPVPMSGPFAANGKFADMGMKLVLQKYGKVLARTPAT</sequence>
<accession>A0A7V8JUE5</accession>
<dbReference type="InterPro" id="IPR019546">
    <property type="entry name" value="TAT_signal_bac_arc"/>
</dbReference>
<evidence type="ECO:0000313" key="1">
    <source>
        <dbReference type="EMBL" id="KAF1043486.1"/>
    </source>
</evidence>
<proteinExistence type="predicted"/>
<dbReference type="Proteomes" id="UP000462435">
    <property type="component" value="Unassembled WGS sequence"/>
</dbReference>
<gene>
    <name evidence="1" type="ORF">GAK35_02183</name>
</gene>
<evidence type="ECO:0000313" key="2">
    <source>
        <dbReference type="Proteomes" id="UP000462435"/>
    </source>
</evidence>
<dbReference type="AlphaFoldDB" id="A0A7V8JUE5"/>
<reference evidence="2" key="1">
    <citation type="journal article" date="2020" name="MBio">
        <title>Horizontal gene transfer to a defensive symbiont with a reduced genome amongst a multipartite beetle microbiome.</title>
        <authorList>
            <person name="Waterworth S.C."/>
            <person name="Florez L.V."/>
            <person name="Rees E.R."/>
            <person name="Hertweck C."/>
            <person name="Kaltenpoth M."/>
            <person name="Kwan J.C."/>
        </authorList>
    </citation>
    <scope>NUCLEOTIDE SEQUENCE [LARGE SCALE GENOMIC DNA]</scope>
</reference>
<dbReference type="PROSITE" id="PS51318">
    <property type="entry name" value="TAT"/>
    <property type="match status" value="1"/>
</dbReference>
<protein>
    <recommendedName>
        <fullName evidence="3">Twin-arginine translocation signal domain-containing protein</fullName>
    </recommendedName>
</protein>
<name>A0A7V8JUE5_9BURK</name>